<proteinExistence type="predicted"/>
<reference evidence="2" key="1">
    <citation type="journal article" date="2019" name="Int. J. Syst. Evol. Microbiol.">
        <title>The Global Catalogue of Microorganisms (GCM) 10K type strain sequencing project: providing services to taxonomists for standard genome sequencing and annotation.</title>
        <authorList>
            <consortium name="The Broad Institute Genomics Platform"/>
            <consortium name="The Broad Institute Genome Sequencing Center for Infectious Disease"/>
            <person name="Wu L."/>
            <person name="Ma J."/>
        </authorList>
    </citation>
    <scope>NUCLEOTIDE SEQUENCE [LARGE SCALE GENOMIC DNA]</scope>
    <source>
        <strain evidence="2">JCM 9092</strain>
    </source>
</reference>
<dbReference type="Proteomes" id="UP001501637">
    <property type="component" value="Unassembled WGS sequence"/>
</dbReference>
<dbReference type="RefSeq" id="WP_344528870.1">
    <property type="nucleotide sequence ID" value="NZ_BAAAUG010000177.1"/>
</dbReference>
<sequence>MLLEFGGDASGVGLVHDQDVVGRLSSDRADDALAVGVHARRLGCTLQHGDAFSLEDGVEGVGVLAYPPLRAVTNVMTRNNKRYTG</sequence>
<comment type="caution">
    <text evidence="1">The sequence shown here is derived from an EMBL/GenBank/DDBJ whole genome shotgun (WGS) entry which is preliminary data.</text>
</comment>
<name>A0ABP6NCN1_9ACTN</name>
<evidence type="ECO:0000313" key="2">
    <source>
        <dbReference type="Proteomes" id="UP001501637"/>
    </source>
</evidence>
<evidence type="ECO:0000313" key="1">
    <source>
        <dbReference type="EMBL" id="GAA3143446.1"/>
    </source>
</evidence>
<keyword evidence="2" id="KW-1185">Reference proteome</keyword>
<accession>A0ABP6NCN1</accession>
<gene>
    <name evidence="1" type="ORF">GCM10010449_73750</name>
</gene>
<dbReference type="EMBL" id="BAAAUG010000177">
    <property type="protein sequence ID" value="GAA3143446.1"/>
    <property type="molecule type" value="Genomic_DNA"/>
</dbReference>
<organism evidence="1 2">
    <name type="scientific">Streptomyces rectiviolaceus</name>
    <dbReference type="NCBI Taxonomy" id="332591"/>
    <lineage>
        <taxon>Bacteria</taxon>
        <taxon>Bacillati</taxon>
        <taxon>Actinomycetota</taxon>
        <taxon>Actinomycetes</taxon>
        <taxon>Kitasatosporales</taxon>
        <taxon>Streptomycetaceae</taxon>
        <taxon>Streptomyces</taxon>
    </lineage>
</organism>
<protein>
    <submittedName>
        <fullName evidence="1">Uncharacterized protein</fullName>
    </submittedName>
</protein>